<dbReference type="InterPro" id="IPR036291">
    <property type="entry name" value="NAD(P)-bd_dom_sf"/>
</dbReference>
<dbReference type="RefSeq" id="WP_378205785.1">
    <property type="nucleotide sequence ID" value="NZ_JBHLZP010000174.1"/>
</dbReference>
<evidence type="ECO:0000256" key="3">
    <source>
        <dbReference type="SAM" id="MobiDB-lite"/>
    </source>
</evidence>
<evidence type="ECO:0000256" key="2">
    <source>
        <dbReference type="ARBA" id="ARBA00023002"/>
    </source>
</evidence>
<evidence type="ECO:0000313" key="7">
    <source>
        <dbReference type="Proteomes" id="UP001589627"/>
    </source>
</evidence>
<dbReference type="Gene3D" id="3.30.360.10">
    <property type="entry name" value="Dihydrodipicolinate Reductase, domain 2"/>
    <property type="match status" value="1"/>
</dbReference>
<feature type="domain" description="GFO/IDH/MocA-like oxidoreductase" evidence="5">
    <location>
        <begin position="134"/>
        <end position="250"/>
    </location>
</feature>
<dbReference type="PANTHER" id="PTHR22604:SF105">
    <property type="entry name" value="TRANS-1,2-DIHYDROBENZENE-1,2-DIOL DEHYDROGENASE"/>
    <property type="match status" value="1"/>
</dbReference>
<dbReference type="SUPFAM" id="SSF51735">
    <property type="entry name" value="NAD(P)-binding Rossmann-fold domains"/>
    <property type="match status" value="1"/>
</dbReference>
<sequence>MNSEPLRIGVMGCADIAWRRTLPALTAHPDVRLTAIAGRDPGKARRFAERFGGEPVTGYAALLERADVDAVYVPLPVRLHADWVGRALRSGRHVLAEKPLTASAEDTERLVALAASRGLALLENFMFLCHSQHARVRDLVAQGAIGELRTLVAEFAFPPMADGRNIYRPELGGGVLTEVGVYPLRTALLYLGAGLEVRGAHLQADEARGVDVAGAALLVAPGGETAHLTWGAERSYRSRYALWGSSGRIEVAWAFTPSAAHRPVVRIERQDHVEELTLPAEDHFAGAVAAFVNRVRDGVPSVLEGETVLEQARLVDQVRRRALGPGGQAAPAVPTIGGSRGTR</sequence>
<keyword evidence="2" id="KW-0560">Oxidoreductase</keyword>
<keyword evidence="7" id="KW-1185">Reference proteome</keyword>
<dbReference type="Pfam" id="PF22725">
    <property type="entry name" value="GFO_IDH_MocA_C3"/>
    <property type="match status" value="1"/>
</dbReference>
<dbReference type="PANTHER" id="PTHR22604">
    <property type="entry name" value="OXIDOREDUCTASES"/>
    <property type="match status" value="1"/>
</dbReference>
<dbReference type="EMBL" id="JBHLZP010000174">
    <property type="protein sequence ID" value="MFB9835044.1"/>
    <property type="molecule type" value="Genomic_DNA"/>
</dbReference>
<reference evidence="6 7" key="1">
    <citation type="submission" date="2024-09" db="EMBL/GenBank/DDBJ databases">
        <authorList>
            <person name="Sun Q."/>
            <person name="Mori K."/>
        </authorList>
    </citation>
    <scope>NUCLEOTIDE SEQUENCE [LARGE SCALE GENOMIC DNA]</scope>
    <source>
        <strain evidence="6 7">TBRC 0563</strain>
    </source>
</reference>
<evidence type="ECO:0000259" key="5">
    <source>
        <dbReference type="Pfam" id="PF22725"/>
    </source>
</evidence>
<comment type="caution">
    <text evidence="6">The sequence shown here is derived from an EMBL/GenBank/DDBJ whole genome shotgun (WGS) entry which is preliminary data.</text>
</comment>
<protein>
    <submittedName>
        <fullName evidence="6">Gfo/Idh/MocA family protein</fullName>
    </submittedName>
</protein>
<organism evidence="6 7">
    <name type="scientific">Actinoallomurus acaciae</name>
    <dbReference type="NCBI Taxonomy" id="502577"/>
    <lineage>
        <taxon>Bacteria</taxon>
        <taxon>Bacillati</taxon>
        <taxon>Actinomycetota</taxon>
        <taxon>Actinomycetes</taxon>
        <taxon>Streptosporangiales</taxon>
        <taxon>Thermomonosporaceae</taxon>
        <taxon>Actinoallomurus</taxon>
    </lineage>
</organism>
<dbReference type="Pfam" id="PF01408">
    <property type="entry name" value="GFO_IDH_MocA"/>
    <property type="match status" value="1"/>
</dbReference>
<evidence type="ECO:0000313" key="6">
    <source>
        <dbReference type="EMBL" id="MFB9835044.1"/>
    </source>
</evidence>
<accession>A0ABV5YJ12</accession>
<dbReference type="SUPFAM" id="SSF55347">
    <property type="entry name" value="Glyceraldehyde-3-phosphate dehydrogenase-like, C-terminal domain"/>
    <property type="match status" value="1"/>
</dbReference>
<dbReference type="Proteomes" id="UP001589627">
    <property type="component" value="Unassembled WGS sequence"/>
</dbReference>
<dbReference type="Gene3D" id="3.40.50.720">
    <property type="entry name" value="NAD(P)-binding Rossmann-like Domain"/>
    <property type="match status" value="1"/>
</dbReference>
<dbReference type="InterPro" id="IPR050984">
    <property type="entry name" value="Gfo/Idh/MocA_domain"/>
</dbReference>
<dbReference type="InterPro" id="IPR055170">
    <property type="entry name" value="GFO_IDH_MocA-like_dom"/>
</dbReference>
<dbReference type="InterPro" id="IPR000683">
    <property type="entry name" value="Gfo/Idh/MocA-like_OxRdtase_N"/>
</dbReference>
<name>A0ABV5YJ12_9ACTN</name>
<feature type="domain" description="Gfo/Idh/MocA-like oxidoreductase N-terminal" evidence="4">
    <location>
        <begin position="6"/>
        <end position="124"/>
    </location>
</feature>
<evidence type="ECO:0000259" key="4">
    <source>
        <dbReference type="Pfam" id="PF01408"/>
    </source>
</evidence>
<gene>
    <name evidence="6" type="ORF">ACFFNX_22945</name>
</gene>
<comment type="similarity">
    <text evidence="1">Belongs to the Gfo/Idh/MocA family.</text>
</comment>
<proteinExistence type="inferred from homology"/>
<feature type="region of interest" description="Disordered" evidence="3">
    <location>
        <begin position="324"/>
        <end position="343"/>
    </location>
</feature>
<evidence type="ECO:0000256" key="1">
    <source>
        <dbReference type="ARBA" id="ARBA00010928"/>
    </source>
</evidence>